<keyword evidence="5" id="KW-1133">Transmembrane helix</keyword>
<keyword evidence="5" id="KW-0812">Transmembrane</keyword>
<feature type="transmembrane region" description="Helical" evidence="5">
    <location>
        <begin position="55"/>
        <end position="73"/>
    </location>
</feature>
<feature type="domain" description="Glycoprotein hormone subunit beta" evidence="6">
    <location>
        <begin position="126"/>
        <end position="215"/>
    </location>
</feature>
<protein>
    <submittedName>
        <fullName evidence="7">Glycoprotein hormone beta-5</fullName>
    </submittedName>
</protein>
<evidence type="ECO:0000313" key="7">
    <source>
        <dbReference type="EMBL" id="KPI96790.1"/>
    </source>
</evidence>
<dbReference type="PANTHER" id="PTHR11515:SF13">
    <property type="entry name" value="GLYCOPROTEIN HORMONE BETA 5, ISOFORM A"/>
    <property type="match status" value="1"/>
</dbReference>
<feature type="transmembrane region" description="Helical" evidence="5">
    <location>
        <begin position="93"/>
        <end position="114"/>
    </location>
</feature>
<evidence type="ECO:0000256" key="4">
    <source>
        <dbReference type="ARBA" id="ARBA00023157"/>
    </source>
</evidence>
<dbReference type="Gene3D" id="2.10.90.10">
    <property type="entry name" value="Cystine-knot cytokines"/>
    <property type="match status" value="1"/>
</dbReference>
<proteinExistence type="inferred from homology"/>
<dbReference type="GO" id="GO:0005615">
    <property type="term" value="C:extracellular space"/>
    <property type="evidence" value="ECO:0007669"/>
    <property type="project" value="TreeGrafter"/>
</dbReference>
<dbReference type="InterPro" id="IPR006208">
    <property type="entry name" value="Glyco_hormone_CN"/>
</dbReference>
<dbReference type="GO" id="GO:0005737">
    <property type="term" value="C:cytoplasm"/>
    <property type="evidence" value="ECO:0007669"/>
    <property type="project" value="TreeGrafter"/>
</dbReference>
<reference evidence="7 8" key="1">
    <citation type="journal article" date="2015" name="Nat. Commun.">
        <title>Outbred genome sequencing and CRISPR/Cas9 gene editing in butterflies.</title>
        <authorList>
            <person name="Li X."/>
            <person name="Fan D."/>
            <person name="Zhang W."/>
            <person name="Liu G."/>
            <person name="Zhang L."/>
            <person name="Zhao L."/>
            <person name="Fang X."/>
            <person name="Chen L."/>
            <person name="Dong Y."/>
            <person name="Chen Y."/>
            <person name="Ding Y."/>
            <person name="Zhao R."/>
            <person name="Feng M."/>
            <person name="Zhu Y."/>
            <person name="Feng Y."/>
            <person name="Jiang X."/>
            <person name="Zhu D."/>
            <person name="Xiang H."/>
            <person name="Feng X."/>
            <person name="Li S."/>
            <person name="Wang J."/>
            <person name="Zhang G."/>
            <person name="Kronforst M.R."/>
            <person name="Wang W."/>
        </authorList>
    </citation>
    <scope>NUCLEOTIDE SEQUENCE [LARGE SCALE GENOMIC DNA]</scope>
    <source>
        <strain evidence="7">Ya'a_city_454_Px</strain>
        <tissue evidence="7">Whole body</tissue>
    </source>
</reference>
<dbReference type="Proteomes" id="UP000053268">
    <property type="component" value="Unassembled WGS sequence"/>
</dbReference>
<dbReference type="SUPFAM" id="SSF57501">
    <property type="entry name" value="Cystine-knot cytokines"/>
    <property type="match status" value="1"/>
</dbReference>
<dbReference type="InterPro" id="IPR001545">
    <property type="entry name" value="Gonadotropin_bsu"/>
</dbReference>
<dbReference type="STRING" id="66420.A0A194Q046"/>
<name>A0A194Q046_PAPXU</name>
<accession>A0A194Q046</accession>
<sequence>MWHQYCGAAAMSPLSPGPRYASRKDRALPAHPARPALPACPTLVKDNKMIGNIRVYGLVFLVLLVYSLMLVQAGVLPGSEYVRCPTSTIRVKIGFGTTALCFYWVVMCVNASNFRCKLKRYSHKAMQTDLNGRRCWDEVKIGSCWGYCLSYEISHWQFPYKESHHPVCVHGERRPASVKLQNCDPGVQPGTDIYHFVEAVNCKCQVCSSEDTSCEWLPPDSSLLDGLILREELAEELE</sequence>
<organism evidence="7 8">
    <name type="scientific">Papilio xuthus</name>
    <name type="common">Asian swallowtail butterfly</name>
    <dbReference type="NCBI Taxonomy" id="66420"/>
    <lineage>
        <taxon>Eukaryota</taxon>
        <taxon>Metazoa</taxon>
        <taxon>Ecdysozoa</taxon>
        <taxon>Arthropoda</taxon>
        <taxon>Hexapoda</taxon>
        <taxon>Insecta</taxon>
        <taxon>Pterygota</taxon>
        <taxon>Neoptera</taxon>
        <taxon>Endopterygota</taxon>
        <taxon>Lepidoptera</taxon>
        <taxon>Glossata</taxon>
        <taxon>Ditrysia</taxon>
        <taxon>Papilionoidea</taxon>
        <taxon>Papilionidae</taxon>
        <taxon>Papilioninae</taxon>
        <taxon>Papilio</taxon>
    </lineage>
</organism>
<evidence type="ECO:0000256" key="5">
    <source>
        <dbReference type="SAM" id="Phobius"/>
    </source>
</evidence>
<keyword evidence="8" id="KW-1185">Reference proteome</keyword>
<comment type="similarity">
    <text evidence="2">Belongs to the glycoprotein hormones subunit beta family.</text>
</comment>
<dbReference type="GO" id="GO:0005179">
    <property type="term" value="F:hormone activity"/>
    <property type="evidence" value="ECO:0007669"/>
    <property type="project" value="InterPro"/>
</dbReference>
<comment type="subcellular location">
    <subcellularLocation>
        <location evidence="1">Secreted</location>
    </subcellularLocation>
</comment>
<dbReference type="InterPro" id="IPR029034">
    <property type="entry name" value="Cystine-knot_cytokine"/>
</dbReference>
<dbReference type="Pfam" id="PF00007">
    <property type="entry name" value="Cys_knot"/>
    <property type="match status" value="1"/>
</dbReference>
<keyword evidence="3" id="KW-0964">Secreted</keyword>
<keyword evidence="5" id="KW-0472">Membrane</keyword>
<evidence type="ECO:0000256" key="2">
    <source>
        <dbReference type="ARBA" id="ARBA00006552"/>
    </source>
</evidence>
<gene>
    <name evidence="7" type="ORF">RR46_04915</name>
</gene>
<dbReference type="GO" id="GO:0007186">
    <property type="term" value="P:G protein-coupled receptor signaling pathway"/>
    <property type="evidence" value="ECO:0007669"/>
    <property type="project" value="TreeGrafter"/>
</dbReference>
<keyword evidence="4" id="KW-1015">Disulfide bond</keyword>
<evidence type="ECO:0000256" key="1">
    <source>
        <dbReference type="ARBA" id="ARBA00004613"/>
    </source>
</evidence>
<dbReference type="CDD" id="cd00069">
    <property type="entry name" value="GHB_like"/>
    <property type="match status" value="1"/>
</dbReference>
<dbReference type="AlphaFoldDB" id="A0A194Q046"/>
<dbReference type="EMBL" id="KQ459592">
    <property type="protein sequence ID" value="KPI96790.1"/>
    <property type="molecule type" value="Genomic_DNA"/>
</dbReference>
<evidence type="ECO:0000259" key="6">
    <source>
        <dbReference type="Pfam" id="PF00007"/>
    </source>
</evidence>
<dbReference type="PANTHER" id="PTHR11515">
    <property type="entry name" value="GLYCOPROTEIN HORMONE BETA CHAIN"/>
    <property type="match status" value="1"/>
</dbReference>
<evidence type="ECO:0000256" key="3">
    <source>
        <dbReference type="ARBA" id="ARBA00022525"/>
    </source>
</evidence>
<evidence type="ECO:0000313" key="8">
    <source>
        <dbReference type="Proteomes" id="UP000053268"/>
    </source>
</evidence>